<evidence type="ECO:0000256" key="7">
    <source>
        <dbReference type="SAM" id="MobiDB-lite"/>
    </source>
</evidence>
<accession>A0A2C9DT79</accession>
<evidence type="ECO:0000313" key="11">
    <source>
        <dbReference type="Proteomes" id="UP000318205"/>
    </source>
</evidence>
<evidence type="ECO:0000256" key="2">
    <source>
        <dbReference type="ARBA" id="ARBA00022844"/>
    </source>
</evidence>
<protein>
    <recommendedName>
        <fullName evidence="6">25 kDa core protein OPG138</fullName>
    </recommendedName>
</protein>
<keyword evidence="3" id="KW-0426">Late protein</keyword>
<feature type="compositionally biased region" description="Low complexity" evidence="7">
    <location>
        <begin position="122"/>
        <end position="134"/>
    </location>
</feature>
<evidence type="ECO:0000256" key="6">
    <source>
        <dbReference type="ARBA" id="ARBA00034854"/>
    </source>
</evidence>
<evidence type="ECO:0000256" key="4">
    <source>
        <dbReference type="ARBA" id="ARBA00024862"/>
    </source>
</evidence>
<reference evidence="8 11" key="2">
    <citation type="journal article" date="2017" name="Virus Res.">
        <title>Complete genomic characterisation of two novel poxviruses (WKPV and EKPV) from western and eastern grey kangaroos.</title>
        <authorList>
            <person name="Bennett M."/>
            <person name="Tu S.L."/>
            <person name="Upton C."/>
            <person name="McArtor C."/>
            <person name="Gillett A."/>
            <person name="Laird T."/>
            <person name="O'Dea M."/>
        </authorList>
    </citation>
    <scope>NUCLEOTIDE SEQUENCE [LARGE SCALE GENOMIC DNA]</scope>
    <source>
        <strain evidence="8">Sunshine Coast</strain>
    </source>
</reference>
<keyword evidence="11" id="KW-1185">Reference proteome</keyword>
<organism evidence="8 11">
    <name type="scientific">Eastern grey kangaroopox virus</name>
    <dbReference type="NCBI Taxonomy" id="2042482"/>
    <lineage>
        <taxon>Viruses</taxon>
        <taxon>Varidnaviria</taxon>
        <taxon>Bamfordvirae</taxon>
        <taxon>Nucleocytoviricota</taxon>
        <taxon>Pokkesviricetes</taxon>
        <taxon>Chitovirales</taxon>
        <taxon>Poxviridae</taxon>
        <taxon>Chordopoxvirinae</taxon>
        <taxon>Macropopoxvirus</taxon>
        <taxon>Macropopoxvirus mgiganteuspox</taxon>
        <taxon>Eastern kangaroopox virus</taxon>
    </lineage>
</organism>
<feature type="region of interest" description="Disordered" evidence="7">
    <location>
        <begin position="117"/>
        <end position="162"/>
    </location>
</feature>
<comment type="similarity">
    <text evidence="5">Belongs to the orthopoxvirus OPG138 family.</text>
</comment>
<evidence type="ECO:0000256" key="5">
    <source>
        <dbReference type="ARBA" id="ARBA00034774"/>
    </source>
</evidence>
<dbReference type="EMBL" id="MF661791">
    <property type="protein sequence ID" value="ATX75119.1"/>
    <property type="molecule type" value="Genomic_DNA"/>
</dbReference>
<comment type="subcellular location">
    <subcellularLocation>
        <location evidence="1">Virion</location>
    </subcellularLocation>
</comment>
<sequence>MAGKRVGRSSYDEYIDALNKINPQLRTLLSHISTVTEDDSSAGYRKGRCATTGSSRRCTPVRKRNMCSNAEQQEVQAVTNSGKIVYGVMRDDGVMEVRGSVGEINDDLLGVATVNAGRRTRTSSSTRTTGTKRGAPSRRRRTACAGSESPDHSIQSDYGGME</sequence>
<evidence type="ECO:0000256" key="1">
    <source>
        <dbReference type="ARBA" id="ARBA00004328"/>
    </source>
</evidence>
<gene>
    <name evidence="9" type="ORF">EKPV-NSW-ORF131</name>
</gene>
<name>A0A2C9DT79_9POXV</name>
<evidence type="ECO:0000313" key="9">
    <source>
        <dbReference type="EMBL" id="ATX75119.1"/>
    </source>
</evidence>
<evidence type="ECO:0000313" key="10">
    <source>
        <dbReference type="Proteomes" id="UP000318014"/>
    </source>
</evidence>
<dbReference type="Pfam" id="PF04651">
    <property type="entry name" value="Pox_A12"/>
    <property type="match status" value="2"/>
</dbReference>
<dbReference type="GO" id="GO:0044423">
    <property type="term" value="C:virion component"/>
    <property type="evidence" value="ECO:0007669"/>
    <property type="project" value="UniProtKB-KW"/>
</dbReference>
<reference evidence="9 10" key="1">
    <citation type="journal article" date="2017" name="Sci. Rep.">
        <title>Molecular and microscopic characterization of a novel Eastern grey kangaroopox virus genome directly from a clinical sample.</title>
        <authorList>
            <person name="Sarker S."/>
            <person name="Roberts H.K."/>
            <person name="Tidd N."/>
            <person name="Ault S."/>
            <person name="Ladmore G."/>
            <person name="Peters A."/>
            <person name="Forwood J.K."/>
            <person name="Helbig K."/>
            <person name="Raidal S.R."/>
        </authorList>
    </citation>
    <scope>NUCLEOTIDE SEQUENCE [LARGE SCALE GENOMIC DNA]</scope>
    <source>
        <strain evidence="9 10">NSW</strain>
    </source>
</reference>
<dbReference type="Proteomes" id="UP000318205">
    <property type="component" value="Segment"/>
</dbReference>
<proteinExistence type="inferred from homology"/>
<dbReference type="Proteomes" id="UP000318014">
    <property type="component" value="Genome"/>
</dbReference>
<keyword evidence="2" id="KW-0946">Virion</keyword>
<dbReference type="InterPro" id="IPR006744">
    <property type="entry name" value="Poxvirus_A12"/>
</dbReference>
<comment type="function">
    <text evidence="4">Component of the virion core that undergoes proteolytic processing during the immature virion (IV) to mature virion (MV) transition. Essential for the formation of a structurally normal core.</text>
</comment>
<evidence type="ECO:0000256" key="3">
    <source>
        <dbReference type="ARBA" id="ARBA00022921"/>
    </source>
</evidence>
<dbReference type="EMBL" id="MF467281">
    <property type="protein sequence ID" value="ATI21212.1"/>
    <property type="molecule type" value="Genomic_DNA"/>
</dbReference>
<evidence type="ECO:0000313" key="8">
    <source>
        <dbReference type="EMBL" id="ATI21212.1"/>
    </source>
</evidence>
<reference evidence="9" key="3">
    <citation type="submission" date="2018-08" db="EMBL/GenBank/DDBJ databases">
        <authorList>
            <person name="Ferrada E.E."/>
            <person name="Latorre B.A."/>
        </authorList>
    </citation>
    <scope>NUCLEOTIDE SEQUENCE</scope>
    <source>
        <strain evidence="9">NSW</strain>
    </source>
</reference>